<dbReference type="Proteomes" id="UP001231649">
    <property type="component" value="Chromosome 21"/>
</dbReference>
<evidence type="ECO:0000313" key="1">
    <source>
        <dbReference type="EMBL" id="KAJ8713149.1"/>
    </source>
</evidence>
<protein>
    <submittedName>
        <fullName evidence="1">Uncharacterized protein</fullName>
    </submittedName>
</protein>
<evidence type="ECO:0000313" key="2">
    <source>
        <dbReference type="Proteomes" id="UP001231649"/>
    </source>
</evidence>
<name>A0ACC2QBG0_9NEOP</name>
<keyword evidence="2" id="KW-1185">Reference proteome</keyword>
<reference evidence="1" key="1">
    <citation type="submission" date="2023-03" db="EMBL/GenBank/DDBJ databases">
        <title>Chromosome-level genomes of two armyworms, Mythimna separata and Mythimna loreyi, provide insights into the biosynthesis and reception of sex pheromones.</title>
        <authorList>
            <person name="Zhao H."/>
        </authorList>
    </citation>
    <scope>NUCLEOTIDE SEQUENCE</scope>
    <source>
        <strain evidence="1">BeijingLab</strain>
    </source>
</reference>
<comment type="caution">
    <text evidence="1">The sequence shown here is derived from an EMBL/GenBank/DDBJ whole genome shotgun (WGS) entry which is preliminary data.</text>
</comment>
<gene>
    <name evidence="1" type="ORF">PYW08_008453</name>
</gene>
<proteinExistence type="predicted"/>
<accession>A0ACC2QBG0</accession>
<sequence length="672" mass="75059">MDSRLYETKLPNHKIFKELKDSLSENPSGKLRNLIELKDDVFYVWNSKENCLLSLNLKHLEESGDETPYQKLLFLIPPSFHVERIMTSGCGSRICVWGSRGVTIAELPARWGRSGLFDSGKDTVLCKSYSLDERFLYCQGEVRRVHWHPGSLSHVFVLGSDNTIRLYNIALKKGPKLVQILSIGIKPSGQLAGRNILDSLGDTAVDFTPIPDSETLLILRGNGDVYMMQCELDKKSPLTPKLSGPLAMYPPADDNYGSESCSITALGGGDTPPLVVVATCSAALYHCLLLPNPSEKEDGDSHALYVVEAVELNIVLNPDDDLQYSYPVHLYPCTNNTYACVHAGGVHAITLPMLGHLVDYALADETEMEAVLSAMCSRSSVARHLVCTGTGAALQPPVGLALTSPPLPRLLVLCAECKLVARTLEPFDLEEQLYKELQLKNPTLEQDDINNILKERQKLTFTSIVQEILTRDVSQPILQISKKAEPSPKECLEFLTQATLKLRGEYMSRQQRASDAVARKLHALRSLSNQHHEWLQDLQKEIDDVQLDSTVLKEKCMLAEKHQDDLKYRCSAVIRNIRASASASPAERELLAELERYKRCGERLGDQILMLKQHAQHKTEELEKWHSEYKKTDIALGKSHSDTISSILQQQTGQISLLIEETKLLKDQLSIV</sequence>
<dbReference type="EMBL" id="CM056797">
    <property type="protein sequence ID" value="KAJ8713149.1"/>
    <property type="molecule type" value="Genomic_DNA"/>
</dbReference>
<organism evidence="1 2">
    <name type="scientific">Mythimna loreyi</name>
    <dbReference type="NCBI Taxonomy" id="667449"/>
    <lineage>
        <taxon>Eukaryota</taxon>
        <taxon>Metazoa</taxon>
        <taxon>Ecdysozoa</taxon>
        <taxon>Arthropoda</taxon>
        <taxon>Hexapoda</taxon>
        <taxon>Insecta</taxon>
        <taxon>Pterygota</taxon>
        <taxon>Neoptera</taxon>
        <taxon>Endopterygota</taxon>
        <taxon>Lepidoptera</taxon>
        <taxon>Glossata</taxon>
        <taxon>Ditrysia</taxon>
        <taxon>Noctuoidea</taxon>
        <taxon>Noctuidae</taxon>
        <taxon>Noctuinae</taxon>
        <taxon>Hadenini</taxon>
        <taxon>Mythimna</taxon>
    </lineage>
</organism>